<organism evidence="3 4">
    <name type="scientific">Gordonia lacunae</name>
    <dbReference type="NCBI Taxonomy" id="417102"/>
    <lineage>
        <taxon>Bacteria</taxon>
        <taxon>Bacillati</taxon>
        <taxon>Actinomycetota</taxon>
        <taxon>Actinomycetes</taxon>
        <taxon>Mycobacteriales</taxon>
        <taxon>Gordoniaceae</taxon>
        <taxon>Gordonia</taxon>
    </lineage>
</organism>
<dbReference type="AlphaFoldDB" id="A0A243Q5I3"/>
<accession>A0A243Q5I3</accession>
<feature type="region of interest" description="Disordered" evidence="1">
    <location>
        <begin position="315"/>
        <end position="334"/>
    </location>
</feature>
<dbReference type="STRING" id="417102.CA982_20735"/>
<dbReference type="InterPro" id="IPR027417">
    <property type="entry name" value="P-loop_NTPase"/>
</dbReference>
<evidence type="ECO:0000256" key="1">
    <source>
        <dbReference type="SAM" id="MobiDB-lite"/>
    </source>
</evidence>
<dbReference type="PANTHER" id="PTHR13696">
    <property type="entry name" value="P-LOOP CONTAINING NUCLEOSIDE TRIPHOSPHATE HYDROLASE"/>
    <property type="match status" value="1"/>
</dbReference>
<evidence type="ECO:0000313" key="4">
    <source>
        <dbReference type="Proteomes" id="UP000194632"/>
    </source>
</evidence>
<dbReference type="Gene3D" id="3.40.50.300">
    <property type="entry name" value="P-loop containing nucleotide triphosphate hydrolases"/>
    <property type="match status" value="1"/>
</dbReference>
<sequence length="334" mass="35739">MRPGGTAFLRSMRTTPLEDSVQHLSQPALARVVTIANGKGGVGKTSTATNVAGLAAAAGWHVLFIELDPQGNAGRDLGYEMDGSGDSGQQIFDAIMQEKPLRPSLVNYRPNLDVLPGGSGLDDLEAILIGRSQRSPGSHRQLADALSPIADDYDLIIIDTPPTRPHLLRLALAATRWIVIPTKPDDSSIDGLQKLADELVSARSTNPDIEVLGAVLFGIEAAAKAIRREARAKLDAALGGVAPLFNSVVRHSTMTSVQVREKGLLAHELAEQVDNAEPYWKALKEGRRPDRVPGTAPSLAEDYVLLAQEILQEIDRRETEQDSSAEPAHEGAPA</sequence>
<feature type="domain" description="AAA" evidence="2">
    <location>
        <begin position="31"/>
        <end position="210"/>
    </location>
</feature>
<dbReference type="Pfam" id="PF13614">
    <property type="entry name" value="AAA_31"/>
    <property type="match status" value="1"/>
</dbReference>
<comment type="caution">
    <text evidence="3">The sequence shown here is derived from an EMBL/GenBank/DDBJ whole genome shotgun (WGS) entry which is preliminary data.</text>
</comment>
<dbReference type="CDD" id="cd02042">
    <property type="entry name" value="ParAB_family"/>
    <property type="match status" value="1"/>
</dbReference>
<name>A0A243Q5I3_9ACTN</name>
<gene>
    <name evidence="3" type="ORF">CA982_20735</name>
</gene>
<protein>
    <submittedName>
        <fullName evidence="3">Chromosome partitioning protein ParA</fullName>
    </submittedName>
</protein>
<evidence type="ECO:0000313" key="3">
    <source>
        <dbReference type="EMBL" id="OUC76675.1"/>
    </source>
</evidence>
<keyword evidence="4" id="KW-1185">Reference proteome</keyword>
<dbReference type="InterPro" id="IPR050678">
    <property type="entry name" value="DNA_Partitioning_ATPase"/>
</dbReference>
<dbReference type="EMBL" id="NGFO01000029">
    <property type="protein sequence ID" value="OUC76675.1"/>
    <property type="molecule type" value="Genomic_DNA"/>
</dbReference>
<dbReference type="PANTHER" id="PTHR13696:SF99">
    <property type="entry name" value="COBYRINIC ACID AC-DIAMIDE SYNTHASE"/>
    <property type="match status" value="1"/>
</dbReference>
<dbReference type="Proteomes" id="UP000194632">
    <property type="component" value="Unassembled WGS sequence"/>
</dbReference>
<reference evidence="3 4" key="1">
    <citation type="submission" date="2017-05" db="EMBL/GenBank/DDBJ databases">
        <title>Biotechnological potential of actinobacteria isolated from South African environments.</title>
        <authorList>
            <person name="Le Roes-Hill M."/>
            <person name="Prins A."/>
            <person name="Durrell K.A."/>
        </authorList>
    </citation>
    <scope>NUCLEOTIDE SEQUENCE [LARGE SCALE GENOMIC DNA]</scope>
    <source>
        <strain evidence="3">BS2</strain>
    </source>
</reference>
<proteinExistence type="predicted"/>
<dbReference type="InterPro" id="IPR025669">
    <property type="entry name" value="AAA_dom"/>
</dbReference>
<dbReference type="SUPFAM" id="SSF52540">
    <property type="entry name" value="P-loop containing nucleoside triphosphate hydrolases"/>
    <property type="match status" value="1"/>
</dbReference>
<evidence type="ECO:0000259" key="2">
    <source>
        <dbReference type="Pfam" id="PF13614"/>
    </source>
</evidence>